<reference evidence="1" key="1">
    <citation type="journal article" date="2012" name="Mol. Plant Microbe Interact.">
        <title>A highly conserved effector in Fusarium oxysporum is required for full virulence on Arabidopsis.</title>
        <authorList>
            <person name="Thatcher L.F."/>
            <person name="Gardiner D.M."/>
            <person name="Kazan K."/>
            <person name="Manners J."/>
        </authorList>
    </citation>
    <scope>NUCLEOTIDE SEQUENCE [LARGE SCALE GENOMIC DNA]</scope>
    <source>
        <strain evidence="1">Fo5176</strain>
    </source>
</reference>
<evidence type="ECO:0000313" key="1">
    <source>
        <dbReference type="EMBL" id="EGU86409.1"/>
    </source>
</evidence>
<proteinExistence type="predicted"/>
<protein>
    <submittedName>
        <fullName evidence="1">Uncharacterized protein</fullName>
    </submittedName>
</protein>
<sequence length="185" mass="20522">MALFESTCISSDITPENALAFYREHGIYYQENSTIGSLAESLGGQALTRDGMSEFFKLVEKDEPFLAGSFRFWFTLGADPGKFYASTIDPDQDDKIVIYMWQPATNLEFSHKSHIGPNKGAGASNGLVHIPYSFLKYVKKLEEYPVEMEKGGLIIVHPRLAFMVSRGLAAGYVFQSTQNGSQTPS</sequence>
<accession>F9F9J6</accession>
<dbReference type="OrthoDB" id="5068804at2759"/>
<name>F9F9J6_FUSOF</name>
<organism evidence="1">
    <name type="scientific">Fusarium oxysporum (strain Fo5176)</name>
    <name type="common">Fusarium vascular wilt</name>
    <dbReference type="NCBI Taxonomy" id="660025"/>
    <lineage>
        <taxon>Eukaryota</taxon>
        <taxon>Fungi</taxon>
        <taxon>Dikarya</taxon>
        <taxon>Ascomycota</taxon>
        <taxon>Pezizomycotina</taxon>
        <taxon>Sordariomycetes</taxon>
        <taxon>Hypocreomycetidae</taxon>
        <taxon>Hypocreales</taxon>
        <taxon>Nectriaceae</taxon>
        <taxon>Fusarium</taxon>
        <taxon>Fusarium oxysporum species complex</taxon>
    </lineage>
</organism>
<dbReference type="AlphaFoldDB" id="F9F9J6"/>
<dbReference type="EMBL" id="AFQF01001030">
    <property type="protein sequence ID" value="EGU86409.1"/>
    <property type="molecule type" value="Genomic_DNA"/>
</dbReference>
<comment type="caution">
    <text evidence="1">The sequence shown here is derived from an EMBL/GenBank/DDBJ whole genome shotgun (WGS) entry which is preliminary data.</text>
</comment>
<gene>
    <name evidence="1" type="ORF">FOXB_03071</name>
</gene>